<dbReference type="PANTHER" id="PTHR42663:SF4">
    <property type="entry name" value="SLL1036 PROTEIN"/>
    <property type="match status" value="1"/>
</dbReference>
<dbReference type="InterPro" id="IPR001279">
    <property type="entry name" value="Metallo-B-lactamas"/>
</dbReference>
<dbReference type="AlphaFoldDB" id="A0A7Y0E102"/>
<dbReference type="InterPro" id="IPR036866">
    <property type="entry name" value="RibonucZ/Hydroxyglut_hydro"/>
</dbReference>
<dbReference type="SUPFAM" id="SSF56281">
    <property type="entry name" value="Metallo-hydrolase/oxidoreductase"/>
    <property type="match status" value="1"/>
</dbReference>
<feature type="domain" description="Metallo-beta-lactamase" evidence="1">
    <location>
        <begin position="27"/>
        <end position="217"/>
    </location>
</feature>
<dbReference type="SMART" id="SM00849">
    <property type="entry name" value="Lactamase_B"/>
    <property type="match status" value="1"/>
</dbReference>
<protein>
    <submittedName>
        <fullName evidence="2">MBL fold metallo-hydrolase</fullName>
    </submittedName>
</protein>
<dbReference type="Pfam" id="PF12706">
    <property type="entry name" value="Lactamase_B_2"/>
    <property type="match status" value="1"/>
</dbReference>
<accession>A0A7Y0E102</accession>
<dbReference type="RefSeq" id="WP_169625516.1">
    <property type="nucleotide sequence ID" value="NZ_JABBNT010000003.1"/>
</dbReference>
<dbReference type="PANTHER" id="PTHR42663">
    <property type="entry name" value="HYDROLASE C777.06C-RELATED-RELATED"/>
    <property type="match status" value="1"/>
</dbReference>
<evidence type="ECO:0000259" key="1">
    <source>
        <dbReference type="SMART" id="SM00849"/>
    </source>
</evidence>
<gene>
    <name evidence="2" type="ORF">HH303_11730</name>
</gene>
<dbReference type="CDD" id="cd07715">
    <property type="entry name" value="TaR3-like_MBL-fold"/>
    <property type="match status" value="1"/>
</dbReference>
<reference evidence="2 3" key="1">
    <citation type="submission" date="2020-04" db="EMBL/GenBank/DDBJ databases">
        <title>Rhodospirillaceae bacterium KN72 isolated from deep sea.</title>
        <authorList>
            <person name="Zhang D.-C."/>
        </authorList>
    </citation>
    <scope>NUCLEOTIDE SEQUENCE [LARGE SCALE GENOMIC DNA]</scope>
    <source>
        <strain evidence="2 3">KN72</strain>
    </source>
</reference>
<dbReference type="Proteomes" id="UP000539372">
    <property type="component" value="Unassembled WGS sequence"/>
</dbReference>
<comment type="caution">
    <text evidence="2">The sequence shown here is derived from an EMBL/GenBank/DDBJ whole genome shotgun (WGS) entry which is preliminary data.</text>
</comment>
<proteinExistence type="predicted"/>
<evidence type="ECO:0000313" key="3">
    <source>
        <dbReference type="Proteomes" id="UP000539372"/>
    </source>
</evidence>
<organism evidence="2 3">
    <name type="scientific">Pacificispira spongiicola</name>
    <dbReference type="NCBI Taxonomy" id="2729598"/>
    <lineage>
        <taxon>Bacteria</taxon>
        <taxon>Pseudomonadati</taxon>
        <taxon>Pseudomonadota</taxon>
        <taxon>Alphaproteobacteria</taxon>
        <taxon>Rhodospirillales</taxon>
        <taxon>Rhodospirillaceae</taxon>
        <taxon>Pacificispira</taxon>
    </lineage>
</organism>
<keyword evidence="3" id="KW-1185">Reference proteome</keyword>
<sequence length="275" mass="30353">MAFKVKFWGVRGSIACPSPQHIGFGGNTSCIEVAAGGERIIFDAGTGIRSLGQWMLKKEVKKAHLMLSHTHWDHINGFPFFTPAFLPDRSFEIMAGHVAPEEGGIRKVLSGQMAQPFFPVPLEAMRGTLTFSDFSAGDSFDIGPNVRVSTTPLNHPNGATAYRIDHRGKSVCYVTDTEHVPGQPDQNILGLIEGSDLVIYDSTYTEAEFPEKVGWGHSTWEEGVRLCKAANVKMLAIFHHDPTHDDAFMESLELEARNTWSGAIVARENMRINLI</sequence>
<dbReference type="Gene3D" id="3.60.15.10">
    <property type="entry name" value="Ribonuclease Z/Hydroxyacylglutathione hydrolase-like"/>
    <property type="match status" value="1"/>
</dbReference>
<dbReference type="EMBL" id="JABBNT010000003">
    <property type="protein sequence ID" value="NMM45153.1"/>
    <property type="molecule type" value="Genomic_DNA"/>
</dbReference>
<evidence type="ECO:0000313" key="2">
    <source>
        <dbReference type="EMBL" id="NMM45153.1"/>
    </source>
</evidence>
<dbReference type="GO" id="GO:0016787">
    <property type="term" value="F:hydrolase activity"/>
    <property type="evidence" value="ECO:0007669"/>
    <property type="project" value="UniProtKB-KW"/>
</dbReference>
<name>A0A7Y0E102_9PROT</name>
<keyword evidence="2" id="KW-0378">Hydrolase</keyword>